<evidence type="ECO:0000259" key="1">
    <source>
        <dbReference type="PROSITE" id="PS50821"/>
    </source>
</evidence>
<evidence type="ECO:0000313" key="2">
    <source>
        <dbReference type="EMBL" id="VDM54338.1"/>
    </source>
</evidence>
<dbReference type="InterPro" id="IPR036085">
    <property type="entry name" value="PAZ_dom_sf"/>
</dbReference>
<feature type="domain" description="PAZ" evidence="1">
    <location>
        <begin position="1"/>
        <end position="88"/>
    </location>
</feature>
<name>A0A0R3PF38_ANGCS</name>
<accession>A0A0R3PF38</accession>
<dbReference type="OrthoDB" id="445936at2759"/>
<dbReference type="Gene3D" id="2.170.260.10">
    <property type="entry name" value="paz domain"/>
    <property type="match status" value="1"/>
</dbReference>
<dbReference type="EMBL" id="UYYA01000617">
    <property type="protein sequence ID" value="VDM54338.1"/>
    <property type="molecule type" value="Genomic_DNA"/>
</dbReference>
<dbReference type="WBParaSite" id="ACOC_0000275201-mRNA-1">
    <property type="protein sequence ID" value="ACOC_0000275201-mRNA-1"/>
    <property type="gene ID" value="ACOC_0000275201"/>
</dbReference>
<reference evidence="2 3" key="2">
    <citation type="submission" date="2018-11" db="EMBL/GenBank/DDBJ databases">
        <authorList>
            <consortium name="Pathogen Informatics"/>
        </authorList>
    </citation>
    <scope>NUCLEOTIDE SEQUENCE [LARGE SCALE GENOMIC DNA]</scope>
    <source>
        <strain evidence="2 3">Costa Rica</strain>
    </source>
</reference>
<dbReference type="Pfam" id="PF02170">
    <property type="entry name" value="PAZ"/>
    <property type="match status" value="1"/>
</dbReference>
<organism evidence="4">
    <name type="scientific">Angiostrongylus costaricensis</name>
    <name type="common">Nematode worm</name>
    <dbReference type="NCBI Taxonomy" id="334426"/>
    <lineage>
        <taxon>Eukaryota</taxon>
        <taxon>Metazoa</taxon>
        <taxon>Ecdysozoa</taxon>
        <taxon>Nematoda</taxon>
        <taxon>Chromadorea</taxon>
        <taxon>Rhabditida</taxon>
        <taxon>Rhabditina</taxon>
        <taxon>Rhabditomorpha</taxon>
        <taxon>Strongyloidea</taxon>
        <taxon>Metastrongylidae</taxon>
        <taxon>Angiostrongylus</taxon>
    </lineage>
</organism>
<reference evidence="4" key="1">
    <citation type="submission" date="2017-02" db="UniProtKB">
        <authorList>
            <consortium name="WormBaseParasite"/>
        </authorList>
    </citation>
    <scope>IDENTIFICATION</scope>
</reference>
<sequence>MERNSKRFQAKMEEMLIGADVCARYNSKMYRVTSIDSWVSPDTITTLLDASVTTLEDYFEKNYNLTGTQLEQPVIVSYIISIFNMKVY</sequence>
<dbReference type="STRING" id="334426.A0A0R3PF38"/>
<protein>
    <submittedName>
        <fullName evidence="4">PAZ domain-containing protein</fullName>
    </submittedName>
</protein>
<dbReference type="SUPFAM" id="SSF101690">
    <property type="entry name" value="PAZ domain"/>
    <property type="match status" value="1"/>
</dbReference>
<dbReference type="InterPro" id="IPR003100">
    <property type="entry name" value="PAZ_dom"/>
</dbReference>
<evidence type="ECO:0000313" key="4">
    <source>
        <dbReference type="WBParaSite" id="ACOC_0000275201-mRNA-1"/>
    </source>
</evidence>
<dbReference type="GO" id="GO:0003723">
    <property type="term" value="F:RNA binding"/>
    <property type="evidence" value="ECO:0007669"/>
    <property type="project" value="InterPro"/>
</dbReference>
<gene>
    <name evidence="2" type="ORF">ACOC_LOCUS2753</name>
</gene>
<dbReference type="PROSITE" id="PS50821">
    <property type="entry name" value="PAZ"/>
    <property type="match status" value="1"/>
</dbReference>
<keyword evidence="3" id="KW-1185">Reference proteome</keyword>
<dbReference type="AlphaFoldDB" id="A0A0R3PF38"/>
<evidence type="ECO:0000313" key="3">
    <source>
        <dbReference type="Proteomes" id="UP000267027"/>
    </source>
</evidence>
<dbReference type="Proteomes" id="UP000267027">
    <property type="component" value="Unassembled WGS sequence"/>
</dbReference>
<proteinExistence type="predicted"/>